<dbReference type="AlphaFoldDB" id="A0A927RCV3"/>
<evidence type="ECO:0000259" key="1">
    <source>
        <dbReference type="SMART" id="SM00871"/>
    </source>
</evidence>
<name>A0A927RCV3_9ACTN</name>
<dbReference type="InterPro" id="IPR010499">
    <property type="entry name" value="AraC_E-bd"/>
</dbReference>
<proteinExistence type="predicted"/>
<reference evidence="2" key="1">
    <citation type="submission" date="2020-10" db="EMBL/GenBank/DDBJ databases">
        <title>Sequencing the genomes of 1000 actinobacteria strains.</title>
        <authorList>
            <person name="Klenk H.-P."/>
        </authorList>
    </citation>
    <scope>NUCLEOTIDE SEQUENCE</scope>
    <source>
        <strain evidence="2">DSM 45354</strain>
    </source>
</reference>
<dbReference type="SUPFAM" id="SSF55136">
    <property type="entry name" value="Probable bacterial effector-binding domain"/>
    <property type="match status" value="1"/>
</dbReference>
<organism evidence="2 3">
    <name type="scientific">Actinopolymorpha pittospori</name>
    <dbReference type="NCBI Taxonomy" id="648752"/>
    <lineage>
        <taxon>Bacteria</taxon>
        <taxon>Bacillati</taxon>
        <taxon>Actinomycetota</taxon>
        <taxon>Actinomycetes</taxon>
        <taxon>Propionibacteriales</taxon>
        <taxon>Actinopolymorphaceae</taxon>
        <taxon>Actinopolymorpha</taxon>
    </lineage>
</organism>
<dbReference type="Gene3D" id="3.20.80.10">
    <property type="entry name" value="Regulatory factor, effector binding domain"/>
    <property type="match status" value="1"/>
</dbReference>
<dbReference type="InterPro" id="IPR011256">
    <property type="entry name" value="Reg_factor_effector_dom_sf"/>
</dbReference>
<sequence>MPTPPAIVERAEQPYVSIAKTVTMQTIAEIADRIPEIFGWLSARGVEPAGAPFFRYNVIDMERELEMEAGFPVSVAIEGEGDIQAGVLPAGRYATVTHVGHPDELVDVTAGLLSWANEQGLRWDMTESDRGDRWGCRLEFYNTNPAVEPDMNKWETELAFRLAD</sequence>
<evidence type="ECO:0000313" key="2">
    <source>
        <dbReference type="EMBL" id="MBE1611672.1"/>
    </source>
</evidence>
<dbReference type="Proteomes" id="UP000638648">
    <property type="component" value="Unassembled WGS sequence"/>
</dbReference>
<dbReference type="RefSeq" id="WP_192754847.1">
    <property type="nucleotide sequence ID" value="NZ_BAABJL010000176.1"/>
</dbReference>
<dbReference type="Pfam" id="PF06445">
    <property type="entry name" value="GyrI-like"/>
    <property type="match status" value="1"/>
</dbReference>
<comment type="caution">
    <text evidence="2">The sequence shown here is derived from an EMBL/GenBank/DDBJ whole genome shotgun (WGS) entry which is preliminary data.</text>
</comment>
<evidence type="ECO:0000313" key="3">
    <source>
        <dbReference type="Proteomes" id="UP000638648"/>
    </source>
</evidence>
<keyword evidence="3" id="KW-1185">Reference proteome</keyword>
<accession>A0A927RCV3</accession>
<dbReference type="InterPro" id="IPR029442">
    <property type="entry name" value="GyrI-like"/>
</dbReference>
<dbReference type="SMART" id="SM00871">
    <property type="entry name" value="AraC_E_bind"/>
    <property type="match status" value="1"/>
</dbReference>
<gene>
    <name evidence="2" type="ORF">HEB94_008520</name>
</gene>
<protein>
    <submittedName>
        <fullName evidence="2">Effector-binding domain-containing protein</fullName>
    </submittedName>
</protein>
<dbReference type="EMBL" id="JADBEM010000001">
    <property type="protein sequence ID" value="MBE1611672.1"/>
    <property type="molecule type" value="Genomic_DNA"/>
</dbReference>
<feature type="domain" description="AraC effector-binding" evidence="1">
    <location>
        <begin position="3"/>
        <end position="163"/>
    </location>
</feature>